<evidence type="ECO:0000313" key="5">
    <source>
        <dbReference type="EMBL" id="RBQ16660.1"/>
    </source>
</evidence>
<protein>
    <recommendedName>
        <fullName evidence="4">HTH tetR-type domain-containing protein</fullName>
    </recommendedName>
</protein>
<dbReference type="AlphaFoldDB" id="A0A366LSR9"/>
<organism evidence="5 6">
    <name type="scientific">Spongiactinospora rosea</name>
    <dbReference type="NCBI Taxonomy" id="2248750"/>
    <lineage>
        <taxon>Bacteria</taxon>
        <taxon>Bacillati</taxon>
        <taxon>Actinomycetota</taxon>
        <taxon>Actinomycetes</taxon>
        <taxon>Streptosporangiales</taxon>
        <taxon>Streptosporangiaceae</taxon>
        <taxon>Spongiactinospora</taxon>
    </lineage>
</organism>
<dbReference type="InterPro" id="IPR001647">
    <property type="entry name" value="HTH_TetR"/>
</dbReference>
<feature type="DNA-binding region" description="H-T-H motif" evidence="2">
    <location>
        <begin position="21"/>
        <end position="40"/>
    </location>
</feature>
<evidence type="ECO:0000256" key="2">
    <source>
        <dbReference type="PROSITE-ProRule" id="PRU00335"/>
    </source>
</evidence>
<gene>
    <name evidence="5" type="ORF">DP939_28640</name>
</gene>
<feature type="domain" description="HTH tetR-type" evidence="4">
    <location>
        <begin position="1"/>
        <end position="58"/>
    </location>
</feature>
<keyword evidence="6" id="KW-1185">Reference proteome</keyword>
<proteinExistence type="predicted"/>
<evidence type="ECO:0000259" key="4">
    <source>
        <dbReference type="PROSITE" id="PS50977"/>
    </source>
</evidence>
<dbReference type="OrthoDB" id="4567939at2"/>
<name>A0A366LSR9_9ACTN</name>
<dbReference type="EMBL" id="QMEY01000015">
    <property type="protein sequence ID" value="RBQ16660.1"/>
    <property type="molecule type" value="Genomic_DNA"/>
</dbReference>
<dbReference type="Pfam" id="PF00440">
    <property type="entry name" value="TetR_N"/>
    <property type="match status" value="1"/>
</dbReference>
<evidence type="ECO:0000313" key="6">
    <source>
        <dbReference type="Proteomes" id="UP000253303"/>
    </source>
</evidence>
<evidence type="ECO:0000256" key="3">
    <source>
        <dbReference type="SAM" id="MobiDB-lite"/>
    </source>
</evidence>
<evidence type="ECO:0000256" key="1">
    <source>
        <dbReference type="ARBA" id="ARBA00023125"/>
    </source>
</evidence>
<dbReference type="GO" id="GO:0003677">
    <property type="term" value="F:DNA binding"/>
    <property type="evidence" value="ECO:0007669"/>
    <property type="project" value="UniProtKB-UniRule"/>
</dbReference>
<comment type="caution">
    <text evidence="5">The sequence shown here is derived from an EMBL/GenBank/DDBJ whole genome shotgun (WGS) entry which is preliminary data.</text>
</comment>
<dbReference type="PROSITE" id="PS50977">
    <property type="entry name" value="HTH_TETR_2"/>
    <property type="match status" value="1"/>
</dbReference>
<reference evidence="5 6" key="1">
    <citation type="submission" date="2018-06" db="EMBL/GenBank/DDBJ databases">
        <title>Sphaerisporangium craniellae sp. nov., isolated from a marine sponge in the South China Sea.</title>
        <authorList>
            <person name="Li L."/>
        </authorList>
    </citation>
    <scope>NUCLEOTIDE SEQUENCE [LARGE SCALE GENOMIC DNA]</scope>
    <source>
        <strain evidence="5 6">LHW63015</strain>
    </source>
</reference>
<dbReference type="RefSeq" id="WP_113983916.1">
    <property type="nucleotide sequence ID" value="NZ_QMEY01000015.1"/>
</dbReference>
<keyword evidence="1 2" id="KW-0238">DNA-binding</keyword>
<dbReference type="InterPro" id="IPR009057">
    <property type="entry name" value="Homeodomain-like_sf"/>
</dbReference>
<dbReference type="SUPFAM" id="SSF46689">
    <property type="entry name" value="Homeodomain-like"/>
    <property type="match status" value="1"/>
</dbReference>
<dbReference type="Gene3D" id="1.10.357.10">
    <property type="entry name" value="Tetracycline Repressor, domain 2"/>
    <property type="match status" value="1"/>
</dbReference>
<accession>A0A366LSR9</accession>
<feature type="region of interest" description="Disordered" evidence="3">
    <location>
        <begin position="57"/>
        <end position="109"/>
    </location>
</feature>
<sequence length="109" mass="11838">MSTVDDQARLRFARQGYDAASVRDIARDSGADATLVFRYFGSKKQLFDQAAGTLYSTTAAGSGRPTNLPREEKLTIAPDTGSRRRRRRPSPSTAWGWSRSAAPAARCGA</sequence>
<dbReference type="Proteomes" id="UP000253303">
    <property type="component" value="Unassembled WGS sequence"/>
</dbReference>